<evidence type="ECO:0008006" key="3">
    <source>
        <dbReference type="Google" id="ProtNLM"/>
    </source>
</evidence>
<dbReference type="AlphaFoldDB" id="A0A8S0YNL5"/>
<dbReference type="EMBL" id="CADEBC010000021">
    <property type="protein sequence ID" value="CAB3219995.1"/>
    <property type="molecule type" value="Genomic_DNA"/>
</dbReference>
<dbReference type="Proteomes" id="UP000494106">
    <property type="component" value="Unassembled WGS sequence"/>
</dbReference>
<name>A0A8S0YNL5_ARCPL</name>
<accession>A0A8S0YNL5</accession>
<keyword evidence="2" id="KW-1185">Reference proteome</keyword>
<dbReference type="OrthoDB" id="2668416at2759"/>
<gene>
    <name evidence="1" type="ORF">APLA_LOCUS114</name>
</gene>
<comment type="caution">
    <text evidence="1">The sequence shown here is derived from an EMBL/GenBank/DDBJ whole genome shotgun (WGS) entry which is preliminary data.</text>
</comment>
<evidence type="ECO:0000313" key="2">
    <source>
        <dbReference type="Proteomes" id="UP000494106"/>
    </source>
</evidence>
<protein>
    <recommendedName>
        <fullName evidence="3">Nuclease HARBI1</fullName>
    </recommendedName>
</protein>
<proteinExistence type="predicted"/>
<sequence>MTERKVQSNHFSPILIGVYYTVNNIVILESRYYHKTANTEVGYYTYQYYHFSSALYLLESGCVSEIMDNRRKSVLAVVLAFALKRKRCRKRWVKNWVLKRNQYTHLNITQEMLLGDDLNDYAIYFRMSEDLFEKLLNLASPYITKQDTHMRQAISPREKLAVTLRYIATGRSFRCLKTSCIISEAVISKAVISTCRAMIHKESKYIRSTDNDEDTLGNIEACLNRNASSDAKAVRDQFRQYFIDTARLQNVRNAERQANGRMLVSKLI</sequence>
<organism evidence="1 2">
    <name type="scientific">Arctia plantaginis</name>
    <name type="common">Wood tiger moth</name>
    <name type="synonym">Phalaena plantaginis</name>
    <dbReference type="NCBI Taxonomy" id="874455"/>
    <lineage>
        <taxon>Eukaryota</taxon>
        <taxon>Metazoa</taxon>
        <taxon>Ecdysozoa</taxon>
        <taxon>Arthropoda</taxon>
        <taxon>Hexapoda</taxon>
        <taxon>Insecta</taxon>
        <taxon>Pterygota</taxon>
        <taxon>Neoptera</taxon>
        <taxon>Endopterygota</taxon>
        <taxon>Lepidoptera</taxon>
        <taxon>Glossata</taxon>
        <taxon>Ditrysia</taxon>
        <taxon>Noctuoidea</taxon>
        <taxon>Erebidae</taxon>
        <taxon>Arctiinae</taxon>
        <taxon>Arctia</taxon>
    </lineage>
</organism>
<evidence type="ECO:0000313" key="1">
    <source>
        <dbReference type="EMBL" id="CAB3219995.1"/>
    </source>
</evidence>
<reference evidence="1 2" key="1">
    <citation type="submission" date="2020-04" db="EMBL/GenBank/DDBJ databases">
        <authorList>
            <person name="Wallbank WR R."/>
            <person name="Pardo Diaz C."/>
            <person name="Kozak K."/>
            <person name="Martin S."/>
            <person name="Jiggins C."/>
            <person name="Moest M."/>
            <person name="Warren A I."/>
            <person name="Byers J.R.P. K."/>
            <person name="Montejo-Kovacevich G."/>
            <person name="Yen C E."/>
        </authorList>
    </citation>
    <scope>NUCLEOTIDE SEQUENCE [LARGE SCALE GENOMIC DNA]</scope>
</reference>